<evidence type="ECO:0000313" key="4">
    <source>
        <dbReference type="EMBL" id="CUJ88427.1"/>
    </source>
</evidence>
<dbReference type="InterPro" id="IPR050201">
    <property type="entry name" value="Bacterial_glucokinase"/>
</dbReference>
<evidence type="ECO:0000256" key="2">
    <source>
        <dbReference type="ARBA" id="ARBA00022777"/>
    </source>
</evidence>
<dbReference type="InterPro" id="IPR043129">
    <property type="entry name" value="ATPase_NBD"/>
</dbReference>
<dbReference type="CDD" id="cd24008">
    <property type="entry name" value="ASKHA_NBD_GLK"/>
    <property type="match status" value="1"/>
</dbReference>
<organism evidence="4 5">
    <name type="scientific">Shimia thalassica</name>
    <dbReference type="NCBI Taxonomy" id="1715693"/>
    <lineage>
        <taxon>Bacteria</taxon>
        <taxon>Pseudomonadati</taxon>
        <taxon>Pseudomonadota</taxon>
        <taxon>Alphaproteobacteria</taxon>
        <taxon>Rhodobacterales</taxon>
        <taxon>Roseobacteraceae</taxon>
    </lineage>
</organism>
<dbReference type="EMBL" id="CYTW01000001">
    <property type="protein sequence ID" value="CUJ88427.1"/>
    <property type="molecule type" value="Genomic_DNA"/>
</dbReference>
<dbReference type="AlphaFoldDB" id="A0A0P1I3P3"/>
<protein>
    <submittedName>
        <fullName evidence="4">Glucokinase</fullName>
        <ecNumber evidence="4">2.7.1.2</ecNumber>
    </submittedName>
</protein>
<dbReference type="Proteomes" id="UP000051870">
    <property type="component" value="Unassembled WGS sequence"/>
</dbReference>
<dbReference type="PANTHER" id="PTHR47690">
    <property type="entry name" value="GLUCOKINASE"/>
    <property type="match status" value="1"/>
</dbReference>
<dbReference type="GO" id="GO:0004340">
    <property type="term" value="F:glucokinase activity"/>
    <property type="evidence" value="ECO:0007669"/>
    <property type="project" value="UniProtKB-EC"/>
</dbReference>
<dbReference type="EC" id="2.7.1.2" evidence="4"/>
<dbReference type="GO" id="GO:0005524">
    <property type="term" value="F:ATP binding"/>
    <property type="evidence" value="ECO:0007669"/>
    <property type="project" value="InterPro"/>
</dbReference>
<accession>A0A0P1I3P3</accession>
<dbReference type="GeneID" id="83879985"/>
<keyword evidence="2 4" id="KW-0418">Kinase</keyword>
<dbReference type="SUPFAM" id="SSF53067">
    <property type="entry name" value="Actin-like ATPase domain"/>
    <property type="match status" value="1"/>
</dbReference>
<dbReference type="RefSeq" id="WP_058310096.1">
    <property type="nucleotide sequence ID" value="NZ_CYTW01000001.1"/>
</dbReference>
<evidence type="ECO:0000256" key="1">
    <source>
        <dbReference type="ARBA" id="ARBA00022679"/>
    </source>
</evidence>
<keyword evidence="1 4" id="KW-0808">Transferase</keyword>
<dbReference type="Pfam" id="PF02685">
    <property type="entry name" value="Glucokinase"/>
    <property type="match status" value="1"/>
</dbReference>
<evidence type="ECO:0000313" key="5">
    <source>
        <dbReference type="Proteomes" id="UP000051870"/>
    </source>
</evidence>
<dbReference type="PANTHER" id="PTHR47690:SF1">
    <property type="entry name" value="GLUCOKINASE"/>
    <property type="match status" value="1"/>
</dbReference>
<evidence type="ECO:0000256" key="3">
    <source>
        <dbReference type="RuleBase" id="RU004046"/>
    </source>
</evidence>
<dbReference type="STRING" id="1715693.PH7735_00916"/>
<dbReference type="InterPro" id="IPR003836">
    <property type="entry name" value="Glucokinase"/>
</dbReference>
<dbReference type="GO" id="GO:0006096">
    <property type="term" value="P:glycolytic process"/>
    <property type="evidence" value="ECO:0007669"/>
    <property type="project" value="InterPro"/>
</dbReference>
<name>A0A0P1I3P3_9RHOB</name>
<sequence>MTYLVGDIGGTNTRLALADHTGVRHGTQRHFDNAGFSKFEDVLDLYLPELGTQSIADVCLAIAGPVGATRASLTNRDWVFESAKLQCKLGTDRVLLVNDLSALSHALPSLEMTHLGGPGAAASATQSLVVGIGTGFNVSLSKRTDDGKTIAFEAELGHAALPITVWQALRDILGPQVADFTRVEDWLCGSGFERMYHGVSGKKLSSREIMTRFGAQSDPDAETSALLFARVLGLLSRQLIYQYMPRAGLVFAGSVARSILTQASFDTFLQTYLSGAVRVADLSEIPISLIEDDAAALQGCLRVLLDQHST</sequence>
<comment type="similarity">
    <text evidence="3">Belongs to the bacterial glucokinase family.</text>
</comment>
<dbReference type="Gene3D" id="3.30.420.40">
    <property type="match status" value="1"/>
</dbReference>
<reference evidence="5" key="1">
    <citation type="submission" date="2015-09" db="EMBL/GenBank/DDBJ databases">
        <authorList>
            <person name="Rodrigo-Torres Lidia"/>
            <person name="Arahal R.David."/>
        </authorList>
    </citation>
    <scope>NUCLEOTIDE SEQUENCE [LARGE SCALE GENOMIC DNA]</scope>
    <source>
        <strain evidence="5">CECT 7735</strain>
    </source>
</reference>
<keyword evidence="5" id="KW-1185">Reference proteome</keyword>
<dbReference type="GO" id="GO:0005829">
    <property type="term" value="C:cytosol"/>
    <property type="evidence" value="ECO:0007669"/>
    <property type="project" value="TreeGrafter"/>
</dbReference>
<dbReference type="Gene3D" id="3.40.367.20">
    <property type="match status" value="1"/>
</dbReference>
<dbReference type="GO" id="GO:0005536">
    <property type="term" value="F:D-glucose binding"/>
    <property type="evidence" value="ECO:0007669"/>
    <property type="project" value="InterPro"/>
</dbReference>
<proteinExistence type="inferred from homology"/>
<gene>
    <name evidence="4" type="primary">glk</name>
    <name evidence="4" type="ORF">PH7735_00916</name>
</gene>